<organism evidence="1">
    <name type="scientific">Arion vulgaris</name>
    <dbReference type="NCBI Taxonomy" id="1028688"/>
    <lineage>
        <taxon>Eukaryota</taxon>
        <taxon>Metazoa</taxon>
        <taxon>Spiralia</taxon>
        <taxon>Lophotrochozoa</taxon>
        <taxon>Mollusca</taxon>
        <taxon>Gastropoda</taxon>
        <taxon>Heterobranchia</taxon>
        <taxon>Euthyneura</taxon>
        <taxon>Panpulmonata</taxon>
        <taxon>Eupulmonata</taxon>
        <taxon>Stylommatophora</taxon>
        <taxon>Helicina</taxon>
        <taxon>Arionoidea</taxon>
        <taxon>Arionidae</taxon>
        <taxon>Arion</taxon>
    </lineage>
</organism>
<evidence type="ECO:0000313" key="1">
    <source>
        <dbReference type="EMBL" id="CEK58659.1"/>
    </source>
</evidence>
<reference evidence="1" key="1">
    <citation type="submission" date="2014-12" db="EMBL/GenBank/DDBJ databases">
        <title>Insight into the proteome of Arion vulgaris.</title>
        <authorList>
            <person name="Aradska J."/>
            <person name="Bulat T."/>
            <person name="Smidak R."/>
            <person name="Sarate P."/>
            <person name="Gangsoo J."/>
            <person name="Sialana F."/>
            <person name="Bilban M."/>
            <person name="Lubec G."/>
        </authorList>
    </citation>
    <scope>NUCLEOTIDE SEQUENCE</scope>
    <source>
        <tissue evidence="1">Skin</tissue>
    </source>
</reference>
<sequence length="55" mass="6458">NILLKYTFNLVCSQIWTDFKCHCMLTRFGRSCRKYSTVLYYKNMDHTASSRVGVG</sequence>
<gene>
    <name evidence="1" type="primary">ORF33802</name>
</gene>
<protein>
    <submittedName>
        <fullName evidence="1">Uncharacterized protein</fullName>
    </submittedName>
</protein>
<dbReference type="EMBL" id="HACG01011794">
    <property type="protein sequence ID" value="CEK58659.1"/>
    <property type="molecule type" value="Transcribed_RNA"/>
</dbReference>
<feature type="non-terminal residue" evidence="1">
    <location>
        <position position="1"/>
    </location>
</feature>
<name>A0A0B6YQU4_9EUPU</name>
<dbReference type="AlphaFoldDB" id="A0A0B6YQU4"/>
<accession>A0A0B6YQU4</accession>
<proteinExistence type="predicted"/>